<protein>
    <submittedName>
        <fullName evidence="2">Filamentation induced by cAMP protein Fic</fullName>
    </submittedName>
</protein>
<dbReference type="InterPro" id="IPR036597">
    <property type="entry name" value="Fido-like_dom_sf"/>
</dbReference>
<dbReference type="InterPro" id="IPR003812">
    <property type="entry name" value="Fido"/>
</dbReference>
<dbReference type="Proteomes" id="UP000007473">
    <property type="component" value="Chromosome"/>
</dbReference>
<dbReference type="PROSITE" id="PS51459">
    <property type="entry name" value="FIDO"/>
    <property type="match status" value="1"/>
</dbReference>
<dbReference type="SUPFAM" id="SSF140931">
    <property type="entry name" value="Fic-like"/>
    <property type="match status" value="1"/>
</dbReference>
<accession>A0AB32XCP8</accession>
<feature type="domain" description="Fido" evidence="1">
    <location>
        <begin position="108"/>
        <end position="266"/>
    </location>
</feature>
<reference evidence="2 3" key="1">
    <citation type="journal article" date="2011" name="J. Bacteriol.">
        <title>Genome sequence of the repetitive-sequence-rich Mycoplasma fermentans strain M64.</title>
        <authorList>
            <person name="Shu H.W."/>
            <person name="Liu T.T."/>
            <person name="Chang H.Y."/>
            <person name="Liu Y.M."/>
            <person name="Wu K.M."/>
            <person name="Shu H.Y."/>
            <person name="Tsai S.F."/>
            <person name="Hsiao K.J."/>
            <person name="Hu W.S."/>
            <person name="Ng W.V."/>
        </authorList>
    </citation>
    <scope>NUCLEOTIDE SEQUENCE [LARGE SCALE GENOMIC DNA]</scope>
    <source>
        <strain evidence="2 3">M64</strain>
    </source>
</reference>
<dbReference type="Gene3D" id="1.10.3290.10">
    <property type="entry name" value="Fido-like domain"/>
    <property type="match status" value="1"/>
</dbReference>
<proteinExistence type="predicted"/>
<dbReference type="PANTHER" id="PTHR13504">
    <property type="entry name" value="FIDO DOMAIN-CONTAINING PROTEIN DDB_G0283145"/>
    <property type="match status" value="1"/>
</dbReference>
<dbReference type="RefSeq" id="WP_013354905.1">
    <property type="nucleotide sequence ID" value="NC_014921.1"/>
</dbReference>
<evidence type="ECO:0000313" key="2">
    <source>
        <dbReference type="EMBL" id="ADV34827.1"/>
    </source>
</evidence>
<dbReference type="Pfam" id="PF02661">
    <property type="entry name" value="Fic"/>
    <property type="match status" value="1"/>
</dbReference>
<evidence type="ECO:0000313" key="3">
    <source>
        <dbReference type="Proteomes" id="UP000007473"/>
    </source>
</evidence>
<dbReference type="AlphaFoldDB" id="A0AB32XCP8"/>
<sequence>MKNIDYKRIFNKGIPTNIINLLTEIYEYKGRQNIYINNKNLEIQKLKKQALIDSAVYSNKIENINISKKRIKDILLENDELQNENEEDIKGYFELLNSLYNQETFELLNTNLILDLHYQLFQNSNTKMSGRFKLNDNFILETTLEGTQEIKFIPVKAFFISEYINNLCNKYNEEYKSKKINSLLLTTAFVLDFICISPFNHGNSRMSRILLNWLLSVGDIKVVQYISLEKIIFENLEKYQNVQQKSSYKWHDNLNNYYYFIEFILKIVLQAYKEFESRFTSLENKKIDVADNILKLIAQYQKVSKNELINLLPESSKRTIERKLNVLLKAKKILKINQGKNTKYTIKQH</sequence>
<gene>
    <name evidence="2" type="primary">fic-4</name>
    <name evidence="2" type="ordered locus">MfeM64YM_0832</name>
</gene>
<dbReference type="PANTHER" id="PTHR13504:SF38">
    <property type="entry name" value="FIDO DOMAIN-CONTAINING PROTEIN"/>
    <property type="match status" value="1"/>
</dbReference>
<dbReference type="KEGG" id="mfm:MfeM64YM_0832"/>
<evidence type="ECO:0000259" key="1">
    <source>
        <dbReference type="PROSITE" id="PS51459"/>
    </source>
</evidence>
<organism evidence="2 3">
    <name type="scientific">Mycoplasmopsis fermentans (strain M64)</name>
    <name type="common">Mycoplasma fermentans</name>
    <dbReference type="NCBI Taxonomy" id="943945"/>
    <lineage>
        <taxon>Bacteria</taxon>
        <taxon>Bacillati</taxon>
        <taxon>Mycoplasmatota</taxon>
        <taxon>Mycoplasmoidales</taxon>
        <taxon>Metamycoplasmataceae</taxon>
        <taxon>Mycoplasmopsis</taxon>
    </lineage>
</organism>
<dbReference type="InterPro" id="IPR040198">
    <property type="entry name" value="Fido_containing"/>
</dbReference>
<dbReference type="EMBL" id="CP002458">
    <property type="protein sequence ID" value="ADV34827.1"/>
    <property type="molecule type" value="Genomic_DNA"/>
</dbReference>
<name>A0AB32XCP8_MYCFM</name>